<gene>
    <name evidence="1" type="ORF">L2E82_36197</name>
</gene>
<proteinExistence type="predicted"/>
<reference evidence="1 2" key="2">
    <citation type="journal article" date="2022" name="Mol. Ecol. Resour.">
        <title>The genomes of chicory, endive, great burdock and yacon provide insights into Asteraceae paleo-polyploidization history and plant inulin production.</title>
        <authorList>
            <person name="Fan W."/>
            <person name="Wang S."/>
            <person name="Wang H."/>
            <person name="Wang A."/>
            <person name="Jiang F."/>
            <person name="Liu H."/>
            <person name="Zhao H."/>
            <person name="Xu D."/>
            <person name="Zhang Y."/>
        </authorList>
    </citation>
    <scope>NUCLEOTIDE SEQUENCE [LARGE SCALE GENOMIC DNA]</scope>
    <source>
        <strain evidence="2">cv. Punajuju</strain>
        <tissue evidence="1">Leaves</tissue>
    </source>
</reference>
<reference evidence="2" key="1">
    <citation type="journal article" date="2022" name="Mol. Ecol. Resour.">
        <title>The genomes of chicory, endive, great burdock and yacon provide insights into Asteraceae palaeo-polyploidization history and plant inulin production.</title>
        <authorList>
            <person name="Fan W."/>
            <person name="Wang S."/>
            <person name="Wang H."/>
            <person name="Wang A."/>
            <person name="Jiang F."/>
            <person name="Liu H."/>
            <person name="Zhao H."/>
            <person name="Xu D."/>
            <person name="Zhang Y."/>
        </authorList>
    </citation>
    <scope>NUCLEOTIDE SEQUENCE [LARGE SCALE GENOMIC DNA]</scope>
    <source>
        <strain evidence="2">cv. Punajuju</strain>
    </source>
</reference>
<name>A0ACB9BR03_CICIN</name>
<comment type="caution">
    <text evidence="1">The sequence shown here is derived from an EMBL/GenBank/DDBJ whole genome shotgun (WGS) entry which is preliminary data.</text>
</comment>
<evidence type="ECO:0000313" key="2">
    <source>
        <dbReference type="Proteomes" id="UP001055811"/>
    </source>
</evidence>
<keyword evidence="2" id="KW-1185">Reference proteome</keyword>
<organism evidence="1 2">
    <name type="scientific">Cichorium intybus</name>
    <name type="common">Chicory</name>
    <dbReference type="NCBI Taxonomy" id="13427"/>
    <lineage>
        <taxon>Eukaryota</taxon>
        <taxon>Viridiplantae</taxon>
        <taxon>Streptophyta</taxon>
        <taxon>Embryophyta</taxon>
        <taxon>Tracheophyta</taxon>
        <taxon>Spermatophyta</taxon>
        <taxon>Magnoliopsida</taxon>
        <taxon>eudicotyledons</taxon>
        <taxon>Gunneridae</taxon>
        <taxon>Pentapetalae</taxon>
        <taxon>asterids</taxon>
        <taxon>campanulids</taxon>
        <taxon>Asterales</taxon>
        <taxon>Asteraceae</taxon>
        <taxon>Cichorioideae</taxon>
        <taxon>Cichorieae</taxon>
        <taxon>Cichoriinae</taxon>
        <taxon>Cichorium</taxon>
    </lineage>
</organism>
<protein>
    <submittedName>
        <fullName evidence="1">Uncharacterized protein</fullName>
    </submittedName>
</protein>
<accession>A0ACB9BR03</accession>
<evidence type="ECO:0000313" key="1">
    <source>
        <dbReference type="EMBL" id="KAI3724422.1"/>
    </source>
</evidence>
<sequence>MYHTREKAPPTLTYNTATLDPSSDIVYCLLSVVLSLVLIQPSTVIRFGGVEQSTDVATANEIGGKHVCAIENVLHFDVIVVKEDGEAFRIKDGNNFGIGGDKWS</sequence>
<dbReference type="Proteomes" id="UP001055811">
    <property type="component" value="Linkage Group LG06"/>
</dbReference>
<dbReference type="EMBL" id="CM042014">
    <property type="protein sequence ID" value="KAI3724422.1"/>
    <property type="molecule type" value="Genomic_DNA"/>
</dbReference>